<feature type="region of interest" description="Disordered" evidence="2">
    <location>
        <begin position="153"/>
        <end position="272"/>
    </location>
</feature>
<dbReference type="Proteomes" id="UP001249851">
    <property type="component" value="Unassembled WGS sequence"/>
</dbReference>
<keyword evidence="5" id="KW-1185">Reference proteome</keyword>
<proteinExistence type="predicted"/>
<feature type="compositionally biased region" description="Basic and acidic residues" evidence="2">
    <location>
        <begin position="242"/>
        <end position="251"/>
    </location>
</feature>
<dbReference type="EMBL" id="JARQWQ010000018">
    <property type="protein sequence ID" value="KAK2566031.1"/>
    <property type="molecule type" value="Genomic_DNA"/>
</dbReference>
<name>A0AAD9QS00_ACRCE</name>
<evidence type="ECO:0000313" key="5">
    <source>
        <dbReference type="Proteomes" id="UP001249851"/>
    </source>
</evidence>
<feature type="coiled-coil region" evidence="1">
    <location>
        <begin position="73"/>
        <end position="100"/>
    </location>
</feature>
<feature type="compositionally biased region" description="Basic and acidic residues" evidence="2">
    <location>
        <begin position="211"/>
        <end position="233"/>
    </location>
</feature>
<feature type="compositionally biased region" description="Basic and acidic residues" evidence="2">
    <location>
        <begin position="153"/>
        <end position="167"/>
    </location>
</feature>
<keyword evidence="1" id="KW-0175">Coiled coil</keyword>
<reference evidence="4" key="2">
    <citation type="journal article" date="2023" name="Science">
        <title>Genomic signatures of disease resistance in endangered staghorn corals.</title>
        <authorList>
            <person name="Vollmer S.V."/>
            <person name="Selwyn J.D."/>
            <person name="Despard B.A."/>
            <person name="Roesel C.L."/>
        </authorList>
    </citation>
    <scope>NUCLEOTIDE SEQUENCE</scope>
    <source>
        <strain evidence="4">K2</strain>
    </source>
</reference>
<comment type="caution">
    <text evidence="4">The sequence shown here is derived from an EMBL/GenBank/DDBJ whole genome shotgun (WGS) entry which is preliminary data.</text>
</comment>
<gene>
    <name evidence="4" type="ORF">P5673_010354</name>
</gene>
<feature type="chain" id="PRO_5041900636" evidence="3">
    <location>
        <begin position="18"/>
        <end position="337"/>
    </location>
</feature>
<reference evidence="4" key="1">
    <citation type="journal article" date="2023" name="G3 (Bethesda)">
        <title>Whole genome assembly and annotation of the endangered Caribbean coral Acropora cervicornis.</title>
        <authorList>
            <person name="Selwyn J.D."/>
            <person name="Vollmer S.V."/>
        </authorList>
    </citation>
    <scope>NUCLEOTIDE SEQUENCE</scope>
    <source>
        <strain evidence="4">K2</strain>
    </source>
</reference>
<keyword evidence="3" id="KW-0732">Signal</keyword>
<protein>
    <submittedName>
        <fullName evidence="4">Uncharacterized protein</fullName>
    </submittedName>
</protein>
<sequence length="337" mass="38176">MMSRLVLVLVLCSVALSTPIIKIKAVNGEKRQYCCYGVAKPFDMRAKAKQGMRALVQAGFNMRKLRIVLDIHQKAVEGKLENVEQEAENLNKRVKEALEATVKILGDATKKAAKTLSEVTAVTNDLGKLGNDIEVTKTHDMITKIRQLIEDKPVKKQADDKKDETHKNSSATEYEQREPVGKTTKQLKSTKEESGDHRKANVATIKRSKTRGRDHNNTKENTHDERKHEDKKLGNRKKVKTTKSEEKDQVKSKNNTKSRHPKNIIPGMGETDEKAIAQNLLTEAEKRESEQVKKARDAIEMKVENNKRAFDRAKQFLRQIQDGLLQIQNGFEKTGSQ</sequence>
<evidence type="ECO:0000313" key="4">
    <source>
        <dbReference type="EMBL" id="KAK2566031.1"/>
    </source>
</evidence>
<evidence type="ECO:0000256" key="3">
    <source>
        <dbReference type="SAM" id="SignalP"/>
    </source>
</evidence>
<organism evidence="4 5">
    <name type="scientific">Acropora cervicornis</name>
    <name type="common">Staghorn coral</name>
    <dbReference type="NCBI Taxonomy" id="6130"/>
    <lineage>
        <taxon>Eukaryota</taxon>
        <taxon>Metazoa</taxon>
        <taxon>Cnidaria</taxon>
        <taxon>Anthozoa</taxon>
        <taxon>Hexacorallia</taxon>
        <taxon>Scleractinia</taxon>
        <taxon>Astrocoeniina</taxon>
        <taxon>Acroporidae</taxon>
        <taxon>Acropora</taxon>
    </lineage>
</organism>
<evidence type="ECO:0000256" key="2">
    <source>
        <dbReference type="SAM" id="MobiDB-lite"/>
    </source>
</evidence>
<dbReference type="AlphaFoldDB" id="A0AAD9QS00"/>
<accession>A0AAD9QS00</accession>
<evidence type="ECO:0000256" key="1">
    <source>
        <dbReference type="SAM" id="Coils"/>
    </source>
</evidence>
<feature type="compositionally biased region" description="Basic and acidic residues" evidence="2">
    <location>
        <begin position="189"/>
        <end position="199"/>
    </location>
</feature>
<feature type="signal peptide" evidence="3">
    <location>
        <begin position="1"/>
        <end position="17"/>
    </location>
</feature>